<dbReference type="InterPro" id="IPR004839">
    <property type="entry name" value="Aminotransferase_I/II_large"/>
</dbReference>
<proteinExistence type="predicted"/>
<protein>
    <submittedName>
        <fullName evidence="6">Methionine aminotransferase</fullName>
        <ecNumber evidence="6">2.6.1.-</ecNumber>
    </submittedName>
</protein>
<keyword evidence="2 6" id="KW-0032">Aminotransferase</keyword>
<feature type="domain" description="Aminotransferase class I/classII large" evidence="5">
    <location>
        <begin position="26"/>
        <end position="381"/>
    </location>
</feature>
<dbReference type="EC" id="2.6.1.-" evidence="6"/>
<dbReference type="InterPro" id="IPR051326">
    <property type="entry name" value="Kynurenine-oxoglutarate_AT"/>
</dbReference>
<evidence type="ECO:0000313" key="7">
    <source>
        <dbReference type="Proteomes" id="UP000779507"/>
    </source>
</evidence>
<keyword evidence="3 6" id="KW-0808">Transferase</keyword>
<comment type="caution">
    <text evidence="6">The sequence shown here is derived from an EMBL/GenBank/DDBJ whole genome shotgun (WGS) entry which is preliminary data.</text>
</comment>
<evidence type="ECO:0000259" key="5">
    <source>
        <dbReference type="Pfam" id="PF00155"/>
    </source>
</evidence>
<gene>
    <name evidence="6" type="ORF">HNP98_001237</name>
</gene>
<name>A0ABX2FMN1_9BACT</name>
<dbReference type="InterPro" id="IPR015421">
    <property type="entry name" value="PyrdxlP-dep_Trfase_major"/>
</dbReference>
<accession>A0ABX2FMN1</accession>
<dbReference type="GO" id="GO:0008483">
    <property type="term" value="F:transaminase activity"/>
    <property type="evidence" value="ECO:0007669"/>
    <property type="project" value="UniProtKB-KW"/>
</dbReference>
<dbReference type="CDD" id="cd00609">
    <property type="entry name" value="AAT_like"/>
    <property type="match status" value="1"/>
</dbReference>
<reference evidence="6 7" key="1">
    <citation type="submission" date="2020-05" db="EMBL/GenBank/DDBJ databases">
        <title>Genomic Encyclopedia of Type Strains, Phase IV (KMG-V): Genome sequencing to study the core and pangenomes of soil and plant-associated prokaryotes.</title>
        <authorList>
            <person name="Whitman W."/>
        </authorList>
    </citation>
    <scope>NUCLEOTIDE SEQUENCE [LARGE SCALE GENOMIC DNA]</scope>
    <source>
        <strain evidence="6 7">9A</strain>
    </source>
</reference>
<dbReference type="NCBIfam" id="NF006569">
    <property type="entry name" value="PRK09082.1"/>
    <property type="match status" value="1"/>
</dbReference>
<dbReference type="Gene3D" id="3.90.1150.10">
    <property type="entry name" value="Aspartate Aminotransferase, domain 1"/>
    <property type="match status" value="1"/>
</dbReference>
<dbReference type="Pfam" id="PF00155">
    <property type="entry name" value="Aminotran_1_2"/>
    <property type="match status" value="1"/>
</dbReference>
<dbReference type="EMBL" id="JABSNP010000004">
    <property type="protein sequence ID" value="NRT18420.1"/>
    <property type="molecule type" value="Genomic_DNA"/>
</dbReference>
<dbReference type="InterPro" id="IPR015422">
    <property type="entry name" value="PyrdxlP-dep_Trfase_small"/>
</dbReference>
<evidence type="ECO:0000256" key="3">
    <source>
        <dbReference type="ARBA" id="ARBA00022679"/>
    </source>
</evidence>
<evidence type="ECO:0000313" key="6">
    <source>
        <dbReference type="EMBL" id="NRT18420.1"/>
    </source>
</evidence>
<dbReference type="Gene3D" id="3.40.640.10">
    <property type="entry name" value="Type I PLP-dependent aspartate aminotransferase-like (Major domain)"/>
    <property type="match status" value="1"/>
</dbReference>
<dbReference type="RefSeq" id="WP_173809159.1">
    <property type="nucleotide sequence ID" value="NZ_JABSNP010000004.1"/>
</dbReference>
<dbReference type="InterPro" id="IPR015424">
    <property type="entry name" value="PyrdxlP-dep_Trfase"/>
</dbReference>
<evidence type="ECO:0000256" key="4">
    <source>
        <dbReference type="ARBA" id="ARBA00022898"/>
    </source>
</evidence>
<comment type="cofactor">
    <cofactor evidence="1">
        <name>pyridoxal 5'-phosphate</name>
        <dbReference type="ChEBI" id="CHEBI:597326"/>
    </cofactor>
</comment>
<dbReference type="Proteomes" id="UP000779507">
    <property type="component" value="Unassembled WGS sequence"/>
</dbReference>
<keyword evidence="4" id="KW-0663">Pyridoxal phosphate</keyword>
<keyword evidence="7" id="KW-1185">Reference proteome</keyword>
<organism evidence="6 7">
    <name type="scientific">Hymenobacter caeli</name>
    <dbReference type="NCBI Taxonomy" id="2735894"/>
    <lineage>
        <taxon>Bacteria</taxon>
        <taxon>Pseudomonadati</taxon>
        <taxon>Bacteroidota</taxon>
        <taxon>Cytophagia</taxon>
        <taxon>Cytophagales</taxon>
        <taxon>Hymenobacteraceae</taxon>
        <taxon>Hymenobacter</taxon>
    </lineage>
</organism>
<evidence type="ECO:0000256" key="1">
    <source>
        <dbReference type="ARBA" id="ARBA00001933"/>
    </source>
</evidence>
<dbReference type="PANTHER" id="PTHR43807">
    <property type="entry name" value="FI04487P"/>
    <property type="match status" value="1"/>
</dbReference>
<dbReference type="SUPFAM" id="SSF53383">
    <property type="entry name" value="PLP-dependent transferases"/>
    <property type="match status" value="1"/>
</dbReference>
<sequence length="399" mass="42322">MNSKLPDVGTSVFTRMTLLAQETGALNLAQGFPDYDPPRALREALARHALAPGGHQYAAMPGLPRLRAAIAAQVGRLRPGAPAPDPDAEITVTAGATEALYAVLAAVVRPGDEVLVLEPAYDLYGPAIRLQGGVPRYVRLPAPDFRPDWDAVRAAFSARTRLVLVNSPHNPSGAVFSAADWDALAALVDGTDALVLSDEVYEHLVFDGAPARSARQHPGLRGRSFVLSSFGKTYHATGWKVGYCVAPPALTRELRRVHQFVTFSVSTPTQLALADTLEADPADAHARGLAGFYQAKRDLFRGLLAGAGWDLLPVPAGYFQLAGYAALSGAPDGAFAEELARRWGVAVVPVSAFYHDGHDPGLVRFCFAKEAPTLEAAAERLRAGTHKLFTPKIGPAAAG</sequence>
<evidence type="ECO:0000256" key="2">
    <source>
        <dbReference type="ARBA" id="ARBA00022576"/>
    </source>
</evidence>
<dbReference type="PANTHER" id="PTHR43807:SF20">
    <property type="entry name" value="FI04487P"/>
    <property type="match status" value="1"/>
</dbReference>